<feature type="domain" description="CMP/dCMP-type deaminase" evidence="3">
    <location>
        <begin position="2"/>
        <end position="125"/>
    </location>
</feature>
<dbReference type="PROSITE" id="PS51747">
    <property type="entry name" value="CYT_DCMP_DEAMINASES_2"/>
    <property type="match status" value="1"/>
</dbReference>
<accession>A4G3I3</accession>
<name>A4G3I3_HERAR</name>
<dbReference type="GO" id="GO:0008270">
    <property type="term" value="F:zinc ion binding"/>
    <property type="evidence" value="ECO:0007669"/>
    <property type="project" value="InterPro"/>
</dbReference>
<evidence type="ECO:0000313" key="5">
    <source>
        <dbReference type="Proteomes" id="UP000006697"/>
    </source>
</evidence>
<evidence type="ECO:0000259" key="3">
    <source>
        <dbReference type="PROSITE" id="PS51747"/>
    </source>
</evidence>
<dbReference type="Gene3D" id="3.40.140.10">
    <property type="entry name" value="Cytidine Deaminase, domain 2"/>
    <property type="match status" value="1"/>
</dbReference>
<dbReference type="PANTHER" id="PTHR11079">
    <property type="entry name" value="CYTOSINE DEAMINASE FAMILY MEMBER"/>
    <property type="match status" value="1"/>
</dbReference>
<dbReference type="EMBL" id="CU207211">
    <property type="protein sequence ID" value="CAL61070.1"/>
    <property type="molecule type" value="Genomic_DNA"/>
</dbReference>
<dbReference type="CDD" id="cd01285">
    <property type="entry name" value="nucleoside_deaminase"/>
    <property type="match status" value="1"/>
</dbReference>
<reference evidence="4 5" key="1">
    <citation type="journal article" date="2007" name="PLoS Genet.">
        <title>A tale of two oxidation states: bacterial colonization of arsenic-rich environments.</title>
        <authorList>
            <person name="Muller D."/>
            <person name="Medigue C."/>
            <person name="Koechler S."/>
            <person name="Barbe V."/>
            <person name="Barakat M."/>
            <person name="Talla E."/>
            <person name="Bonnefoy V."/>
            <person name="Krin E."/>
            <person name="Arsene-Ploetze F."/>
            <person name="Carapito C."/>
            <person name="Chandler M."/>
            <person name="Cournoyer B."/>
            <person name="Cruveiller S."/>
            <person name="Dossat C."/>
            <person name="Duval S."/>
            <person name="Heymann M."/>
            <person name="Leize E."/>
            <person name="Lieutaud A."/>
            <person name="Lievremont D."/>
            <person name="Makita Y."/>
            <person name="Mangenot S."/>
            <person name="Nitschke W."/>
            <person name="Ortet P."/>
            <person name="Perdrial N."/>
            <person name="Schoepp B."/>
            <person name="Siguier N."/>
            <person name="Simeonova D.D."/>
            <person name="Rouy Z."/>
            <person name="Segurens B."/>
            <person name="Turlin E."/>
            <person name="Vallenet D."/>
            <person name="Van Dorsselaer A."/>
            <person name="Weiss S."/>
            <person name="Weissenbach J."/>
            <person name="Lett M.C."/>
            <person name="Danchin A."/>
            <person name="Bertin P.N."/>
        </authorList>
    </citation>
    <scope>NUCLEOTIDE SEQUENCE [LARGE SCALE GENOMIC DNA]</scope>
    <source>
        <strain evidence="5">ULPAs1</strain>
    </source>
</reference>
<dbReference type="InterPro" id="IPR016192">
    <property type="entry name" value="APOBEC/CMP_deaminase_Zn-bd"/>
</dbReference>
<evidence type="ECO:0000256" key="1">
    <source>
        <dbReference type="ARBA" id="ARBA00022723"/>
    </source>
</evidence>
<protein>
    <submittedName>
        <fullName evidence="4">Guanine deaminase (Guanase) (Guanine aminase) (Guanine aminohydrolase) (GAH) (GDEase)</fullName>
        <ecNumber evidence="4">3.5.4.3</ecNumber>
    </submittedName>
</protein>
<keyword evidence="5" id="KW-1185">Reference proteome</keyword>
<dbReference type="Pfam" id="PF00383">
    <property type="entry name" value="dCMP_cyt_deam_1"/>
    <property type="match status" value="1"/>
</dbReference>
<dbReference type="PANTHER" id="PTHR11079:SF161">
    <property type="entry name" value="CMP_DCMP-TYPE DEAMINASE DOMAIN-CONTAINING PROTEIN"/>
    <property type="match status" value="1"/>
</dbReference>
<dbReference type="SUPFAM" id="SSF53927">
    <property type="entry name" value="Cytidine deaminase-like"/>
    <property type="match status" value="1"/>
</dbReference>
<proteinExistence type="predicted"/>
<dbReference type="STRING" id="204773.HEAR0883"/>
<evidence type="ECO:0000256" key="2">
    <source>
        <dbReference type="ARBA" id="ARBA00022833"/>
    </source>
</evidence>
<keyword evidence="1" id="KW-0479">Metal-binding</keyword>
<dbReference type="Proteomes" id="UP000006697">
    <property type="component" value="Chromosome"/>
</dbReference>
<dbReference type="GO" id="GO:0008892">
    <property type="term" value="F:guanine deaminase activity"/>
    <property type="evidence" value="ECO:0007669"/>
    <property type="project" value="UniProtKB-EC"/>
</dbReference>
<dbReference type="InterPro" id="IPR016193">
    <property type="entry name" value="Cytidine_deaminase-like"/>
</dbReference>
<dbReference type="GO" id="GO:0006152">
    <property type="term" value="P:purine nucleoside catabolic process"/>
    <property type="evidence" value="ECO:0007669"/>
    <property type="project" value="TreeGrafter"/>
</dbReference>
<dbReference type="HOGENOM" id="CLU_025810_5_2_4"/>
<gene>
    <name evidence="4" type="ordered locus">HEAR0883</name>
</gene>
<sequence length="153" mass="16278">MSDHAKLLGEAVRLAKNNHQQGGRPFGAVLTMDGEIIATGVNNIVHSHDPTTHAEMETLRAASQRLGRPNLKGSVVYASGHPCPMCLAALVLTGVDAVYYAFDNQDAAPYGFSSEAIYQALRLPLSPPPLPLTRLAVDITAAQLYGPQTTDAK</sequence>
<organism evidence="4 5">
    <name type="scientific">Herminiimonas arsenicoxydans</name>
    <dbReference type="NCBI Taxonomy" id="204773"/>
    <lineage>
        <taxon>Bacteria</taxon>
        <taxon>Pseudomonadati</taxon>
        <taxon>Pseudomonadota</taxon>
        <taxon>Betaproteobacteria</taxon>
        <taxon>Burkholderiales</taxon>
        <taxon>Oxalobacteraceae</taxon>
        <taxon>Herminiimonas</taxon>
    </lineage>
</organism>
<dbReference type="GO" id="GO:0047974">
    <property type="term" value="F:guanosine deaminase activity"/>
    <property type="evidence" value="ECO:0007669"/>
    <property type="project" value="TreeGrafter"/>
</dbReference>
<dbReference type="InterPro" id="IPR002125">
    <property type="entry name" value="CMP_dCMP_dom"/>
</dbReference>
<dbReference type="EC" id="3.5.4.3" evidence="4"/>
<dbReference type="eggNOG" id="COG0590">
    <property type="taxonomic scope" value="Bacteria"/>
</dbReference>
<keyword evidence="4" id="KW-0378">Hydrolase</keyword>
<keyword evidence="2" id="KW-0862">Zinc</keyword>
<dbReference type="PROSITE" id="PS00903">
    <property type="entry name" value="CYT_DCMP_DEAMINASES_1"/>
    <property type="match status" value="1"/>
</dbReference>
<evidence type="ECO:0000313" key="4">
    <source>
        <dbReference type="EMBL" id="CAL61070.1"/>
    </source>
</evidence>
<dbReference type="KEGG" id="har:HEAR0883"/>
<dbReference type="OrthoDB" id="9802676at2"/>
<dbReference type="AlphaFoldDB" id="A4G3I3"/>